<reference evidence="6" key="1">
    <citation type="submission" date="2017-01" db="EMBL/GenBank/DDBJ databases">
        <authorList>
            <person name="Wang Y."/>
            <person name="White M."/>
            <person name="Kvist S."/>
            <person name="Moncalvo J.-M."/>
        </authorList>
    </citation>
    <scope>NUCLEOTIDE SEQUENCE [LARGE SCALE GENOMIC DNA]</scope>
    <source>
        <strain evidence="6">ID-206-W2</strain>
    </source>
</reference>
<dbReference type="GO" id="GO:0008270">
    <property type="term" value="F:zinc ion binding"/>
    <property type="evidence" value="ECO:0007669"/>
    <property type="project" value="UniProtKB-KW"/>
</dbReference>
<dbReference type="SUPFAM" id="SSF57756">
    <property type="entry name" value="Retrovirus zinc finger-like domains"/>
    <property type="match status" value="1"/>
</dbReference>
<keyword evidence="1" id="KW-0863">Zinc-finger</keyword>
<dbReference type="AlphaFoldDB" id="A0A1R1XDG0"/>
<dbReference type="InterPro" id="IPR032567">
    <property type="entry name" value="RTL1-rel"/>
</dbReference>
<dbReference type="Proteomes" id="UP000187429">
    <property type="component" value="Unassembled WGS sequence"/>
</dbReference>
<sequence length="311" mass="35556">MNHQEENFHPINNMEQDEQFTPQHFQHQNQTMNATMSNETDISDSCFSGKVKLLDPQKFDGNPKNFKAFMSSIQLYFWAKSDVFIHDRDKIIFLGTHLLDSASIWFTSIVEDNDPCLEKYDSFIKQFRRNFSDPNIATNARGMIRKCSQGSRSVAAYAAEFRILGRNSGYDKLALVDQFLRGLNDKIMPYLMVAVIPDKLEGCIDSAMLIENRLNSRELLLRDRIPYKSHNPFRIGYSTTHHAPHTDQTGKLTQKIPMEIDYISPKPIGPLSTEEKTRRFENGLCKYCGGSGHGATSCPKKFKPGKDNSQQ</sequence>
<dbReference type="GO" id="GO:0003676">
    <property type="term" value="F:nucleic acid binding"/>
    <property type="evidence" value="ECO:0007669"/>
    <property type="project" value="InterPro"/>
</dbReference>
<dbReference type="PANTHER" id="PTHR15503">
    <property type="entry name" value="LDOC1 RELATED"/>
    <property type="match status" value="1"/>
</dbReference>
<dbReference type="PANTHER" id="PTHR15503:SF22">
    <property type="entry name" value="TRANSPOSON TY3-I GAG POLYPROTEIN"/>
    <property type="match status" value="1"/>
</dbReference>
<organism evidence="4 6">
    <name type="scientific">Smittium culicis</name>
    <dbReference type="NCBI Taxonomy" id="133412"/>
    <lineage>
        <taxon>Eukaryota</taxon>
        <taxon>Fungi</taxon>
        <taxon>Fungi incertae sedis</taxon>
        <taxon>Zoopagomycota</taxon>
        <taxon>Kickxellomycotina</taxon>
        <taxon>Harpellomycetes</taxon>
        <taxon>Harpellales</taxon>
        <taxon>Legeriomycetaceae</taxon>
        <taxon>Smittium</taxon>
    </lineage>
</organism>
<evidence type="ECO:0000256" key="1">
    <source>
        <dbReference type="PROSITE-ProRule" id="PRU00047"/>
    </source>
</evidence>
<dbReference type="InterPro" id="IPR036875">
    <property type="entry name" value="Znf_CCHC_sf"/>
</dbReference>
<evidence type="ECO:0000259" key="3">
    <source>
        <dbReference type="PROSITE" id="PS50158"/>
    </source>
</evidence>
<accession>A0A1R1XDG0</accession>
<keyword evidence="1" id="KW-0862">Zinc</keyword>
<dbReference type="OrthoDB" id="5582182at2759"/>
<proteinExistence type="predicted"/>
<evidence type="ECO:0000313" key="4">
    <source>
        <dbReference type="EMBL" id="OMJ12675.1"/>
    </source>
</evidence>
<evidence type="ECO:0000256" key="2">
    <source>
        <dbReference type="SAM" id="MobiDB-lite"/>
    </source>
</evidence>
<gene>
    <name evidence="5" type="ORF">AYI69_g6838</name>
    <name evidence="4" type="ORF">AYI69_g9317</name>
</gene>
<dbReference type="EMBL" id="LSSM01005448">
    <property type="protein sequence ID" value="OMJ12675.1"/>
    <property type="molecule type" value="Genomic_DNA"/>
</dbReference>
<name>A0A1R1XDG0_9FUNG</name>
<dbReference type="PROSITE" id="PS50158">
    <property type="entry name" value="ZF_CCHC"/>
    <property type="match status" value="1"/>
</dbReference>
<dbReference type="Pfam" id="PF19259">
    <property type="entry name" value="Ty3_capsid"/>
    <property type="match status" value="1"/>
</dbReference>
<evidence type="ECO:0000313" key="5">
    <source>
        <dbReference type="EMBL" id="OMJ18898.1"/>
    </source>
</evidence>
<feature type="domain" description="CCHC-type" evidence="3">
    <location>
        <begin position="285"/>
        <end position="300"/>
    </location>
</feature>
<keyword evidence="1" id="KW-0479">Metal-binding</keyword>
<dbReference type="EMBL" id="LSSM01003153">
    <property type="protein sequence ID" value="OMJ18898.1"/>
    <property type="molecule type" value="Genomic_DNA"/>
</dbReference>
<reference evidence="4" key="2">
    <citation type="submission" date="2017-01" db="EMBL/GenBank/DDBJ databases">
        <authorList>
            <person name="Mah S.A."/>
            <person name="Swanson W.J."/>
            <person name="Moy G.W."/>
            <person name="Vacquier V.D."/>
        </authorList>
    </citation>
    <scope>NUCLEOTIDE SEQUENCE [LARGE SCALE GENOMIC DNA]</scope>
    <source>
        <strain evidence="4">ID-206-W2</strain>
    </source>
</reference>
<keyword evidence="6" id="KW-1185">Reference proteome</keyword>
<protein>
    <submittedName>
        <fullName evidence="4">Retrotransposon-derived protein PEG10</fullName>
    </submittedName>
</protein>
<comment type="caution">
    <text evidence="4">The sequence shown here is derived from an EMBL/GenBank/DDBJ whole genome shotgun (WGS) entry which is preliminary data.</text>
</comment>
<dbReference type="InterPro" id="IPR045358">
    <property type="entry name" value="Ty3_capsid"/>
</dbReference>
<evidence type="ECO:0000313" key="6">
    <source>
        <dbReference type="Proteomes" id="UP000187429"/>
    </source>
</evidence>
<dbReference type="InterPro" id="IPR001878">
    <property type="entry name" value="Znf_CCHC"/>
</dbReference>
<feature type="region of interest" description="Disordered" evidence="2">
    <location>
        <begin position="291"/>
        <end position="311"/>
    </location>
</feature>